<sequence length="8" mass="1009">MKLTIIKY</sequence>
<reference evidence="2" key="1">
    <citation type="journal article" date="2013" name="Mol. Plant Microbe Interact.">
        <title>Global aspects of pacC regulation of pathogenicity genes in Colletotrichum gloeosporioides as revealed by transcriptome analysis.</title>
        <authorList>
            <person name="Alkan N."/>
            <person name="Meng X."/>
            <person name="Friedlander G."/>
            <person name="Reuveni E."/>
            <person name="Sukno S."/>
            <person name="Sherman A."/>
            <person name="Thon M."/>
            <person name="Fluhr R."/>
            <person name="Prusky D."/>
        </authorList>
    </citation>
    <scope>NUCLEOTIDE SEQUENCE [LARGE SCALE GENOMIC DNA]</scope>
    <source>
        <strain evidence="2">Cg-14</strain>
    </source>
</reference>
<organism evidence="1 2">
    <name type="scientific">Colletotrichum gloeosporioides (strain Cg-14)</name>
    <name type="common">Anthracnose fungus</name>
    <name type="synonym">Glomerella cingulata</name>
    <dbReference type="NCBI Taxonomy" id="1237896"/>
    <lineage>
        <taxon>Eukaryota</taxon>
        <taxon>Fungi</taxon>
        <taxon>Dikarya</taxon>
        <taxon>Ascomycota</taxon>
        <taxon>Pezizomycotina</taxon>
        <taxon>Sordariomycetes</taxon>
        <taxon>Hypocreomycetidae</taxon>
        <taxon>Glomerellales</taxon>
        <taxon>Glomerellaceae</taxon>
        <taxon>Colletotrichum</taxon>
        <taxon>Colletotrichum gloeosporioides species complex</taxon>
    </lineage>
</organism>
<name>T0L4B5_COLGC</name>
<protein>
    <submittedName>
        <fullName evidence="1">Uncharacterized protein</fullName>
    </submittedName>
</protein>
<dbReference type="Proteomes" id="UP000015530">
    <property type="component" value="Unassembled WGS sequence"/>
</dbReference>
<proteinExistence type="predicted"/>
<evidence type="ECO:0000313" key="2">
    <source>
        <dbReference type="Proteomes" id="UP000015530"/>
    </source>
</evidence>
<dbReference type="HOGENOM" id="CLU_3439496_0_0_1"/>
<dbReference type="EMBL" id="AMYD01004527">
    <property type="protein sequence ID" value="EQB43040.1"/>
    <property type="molecule type" value="Genomic_DNA"/>
</dbReference>
<accession>T0L4B5</accession>
<evidence type="ECO:0000313" key="1">
    <source>
        <dbReference type="EMBL" id="EQB43040.1"/>
    </source>
</evidence>
<comment type="caution">
    <text evidence="1">The sequence shown here is derived from an EMBL/GenBank/DDBJ whole genome shotgun (WGS) entry which is preliminary data.</text>
</comment>
<gene>
    <name evidence="1" type="ORF">CGLO_18407</name>
</gene>